<proteinExistence type="predicted"/>
<dbReference type="Proteomes" id="UP000823891">
    <property type="component" value="Unassembled WGS sequence"/>
</dbReference>
<accession>A0A9D2NH42</accession>
<keyword evidence="1" id="KW-0378">Hydrolase</keyword>
<dbReference type="EMBL" id="DWWS01000065">
    <property type="protein sequence ID" value="HJC25387.1"/>
    <property type="molecule type" value="Genomic_DNA"/>
</dbReference>
<reference evidence="1" key="1">
    <citation type="journal article" date="2021" name="PeerJ">
        <title>Extensive microbial diversity within the chicken gut microbiome revealed by metagenomics and culture.</title>
        <authorList>
            <person name="Gilroy R."/>
            <person name="Ravi A."/>
            <person name="Getino M."/>
            <person name="Pursley I."/>
            <person name="Horton D.L."/>
            <person name="Alikhan N.F."/>
            <person name="Baker D."/>
            <person name="Gharbi K."/>
            <person name="Hall N."/>
            <person name="Watson M."/>
            <person name="Adriaenssens E.M."/>
            <person name="Foster-Nyarko E."/>
            <person name="Jarju S."/>
            <person name="Secka A."/>
            <person name="Antonio M."/>
            <person name="Oren A."/>
            <person name="Chaudhuri R.R."/>
            <person name="La Ragione R."/>
            <person name="Hildebrand F."/>
            <person name="Pallen M.J."/>
        </authorList>
    </citation>
    <scope>NUCLEOTIDE SEQUENCE</scope>
    <source>
        <strain evidence="1">USAMLcec2-132</strain>
    </source>
</reference>
<reference evidence="1" key="2">
    <citation type="submission" date="2021-04" db="EMBL/GenBank/DDBJ databases">
        <authorList>
            <person name="Gilroy R."/>
        </authorList>
    </citation>
    <scope>NUCLEOTIDE SEQUENCE</scope>
    <source>
        <strain evidence="1">USAMLcec2-132</strain>
    </source>
</reference>
<comment type="caution">
    <text evidence="1">The sequence shown here is derived from an EMBL/GenBank/DDBJ whole genome shotgun (WGS) entry which is preliminary data.</text>
</comment>
<protein>
    <submittedName>
        <fullName evidence="1">HNH endonuclease</fullName>
    </submittedName>
</protein>
<organism evidence="1 2">
    <name type="scientific">Candidatus Eisenbergiella merdavium</name>
    <dbReference type="NCBI Taxonomy" id="2838551"/>
    <lineage>
        <taxon>Bacteria</taxon>
        <taxon>Bacillati</taxon>
        <taxon>Bacillota</taxon>
        <taxon>Clostridia</taxon>
        <taxon>Lachnospirales</taxon>
        <taxon>Lachnospiraceae</taxon>
        <taxon>Eisenbergiella</taxon>
    </lineage>
</organism>
<dbReference type="AlphaFoldDB" id="A0A9D2NH42"/>
<evidence type="ECO:0000313" key="2">
    <source>
        <dbReference type="Proteomes" id="UP000823891"/>
    </source>
</evidence>
<dbReference type="InterPro" id="IPR003615">
    <property type="entry name" value="HNH_nuc"/>
</dbReference>
<dbReference type="GO" id="GO:0004519">
    <property type="term" value="F:endonuclease activity"/>
    <property type="evidence" value="ECO:0007669"/>
    <property type="project" value="UniProtKB-KW"/>
</dbReference>
<dbReference type="CDD" id="cd00085">
    <property type="entry name" value="HNHc"/>
    <property type="match status" value="1"/>
</dbReference>
<sequence>MKRHRATRKLEFTPKVRAEIKNRDGGCFFCLRGYHMEASSPFAYTIPEIMHIVPRSALGMGIKENGVLGCQYHHNLMDNGNKGLRSEMIGMLEDYMRSLYPGWSRADVTYHKYNF</sequence>
<keyword evidence="1" id="KW-0255">Endonuclease</keyword>
<keyword evidence="1" id="KW-0540">Nuclease</keyword>
<name>A0A9D2NH42_9FIRM</name>
<gene>
    <name evidence="1" type="ORF">H9761_17095</name>
</gene>
<evidence type="ECO:0000313" key="1">
    <source>
        <dbReference type="EMBL" id="HJC25387.1"/>
    </source>
</evidence>